<dbReference type="Pfam" id="PF05423">
    <property type="entry name" value="Mycobact_memb"/>
    <property type="match status" value="1"/>
</dbReference>
<evidence type="ECO:0000256" key="6">
    <source>
        <dbReference type="ARBA" id="ARBA00023136"/>
    </source>
</evidence>
<evidence type="ECO:0000256" key="4">
    <source>
        <dbReference type="ARBA" id="ARBA00022692"/>
    </source>
</evidence>
<evidence type="ECO:0000313" key="8">
    <source>
        <dbReference type="EMBL" id="OJZ75900.1"/>
    </source>
</evidence>
<feature type="transmembrane region" description="Helical" evidence="7">
    <location>
        <begin position="12"/>
        <end position="29"/>
    </location>
</feature>
<evidence type="ECO:0000256" key="2">
    <source>
        <dbReference type="ARBA" id="ARBA00007531"/>
    </source>
</evidence>
<accession>A0A1Q4I1Z5</accession>
<comment type="similarity">
    <text evidence="2">Belongs to the MmpS family.</text>
</comment>
<keyword evidence="6 7" id="KW-0472">Membrane</keyword>
<evidence type="ECO:0000256" key="7">
    <source>
        <dbReference type="SAM" id="Phobius"/>
    </source>
</evidence>
<evidence type="ECO:0000313" key="9">
    <source>
        <dbReference type="Proteomes" id="UP000186438"/>
    </source>
</evidence>
<dbReference type="Gene3D" id="2.60.40.2880">
    <property type="entry name" value="MmpS1-5, C-terminal soluble domain"/>
    <property type="match status" value="1"/>
</dbReference>
<keyword evidence="3" id="KW-1003">Cell membrane</keyword>
<dbReference type="GO" id="GO:0005886">
    <property type="term" value="C:plasma membrane"/>
    <property type="evidence" value="ECO:0007669"/>
    <property type="project" value="UniProtKB-SubCell"/>
</dbReference>
<evidence type="ECO:0000256" key="3">
    <source>
        <dbReference type="ARBA" id="ARBA00022475"/>
    </source>
</evidence>
<evidence type="ECO:0000256" key="1">
    <source>
        <dbReference type="ARBA" id="ARBA00004236"/>
    </source>
</evidence>
<protein>
    <recommendedName>
        <fullName evidence="10">Transport acessory protein MmpS</fullName>
    </recommendedName>
</protein>
<proteinExistence type="inferred from homology"/>
<keyword evidence="5 7" id="KW-1133">Transmembrane helix</keyword>
<reference evidence="8 9" key="1">
    <citation type="submission" date="2016-11" db="EMBL/GenBank/DDBJ databases">
        <title>Genome sequences of unsequenced Mycobacteria.</title>
        <authorList>
            <person name="Greninger A.L."/>
            <person name="Fang F."/>
            <person name="Jerome K.R."/>
        </authorList>
    </citation>
    <scope>NUCLEOTIDE SEQUENCE [LARGE SCALE GENOMIC DNA]</scope>
    <source>
        <strain evidence="8 9">M11</strain>
    </source>
</reference>
<gene>
    <name evidence="8" type="ORF">BRW65_00030</name>
</gene>
<organism evidence="8 9">
    <name type="scientific">Mycobacterium paraffinicum</name>
    <dbReference type="NCBI Taxonomy" id="53378"/>
    <lineage>
        <taxon>Bacteria</taxon>
        <taxon>Bacillati</taxon>
        <taxon>Actinomycetota</taxon>
        <taxon>Actinomycetes</taxon>
        <taxon>Mycobacteriales</taxon>
        <taxon>Mycobacteriaceae</taxon>
        <taxon>Mycobacterium</taxon>
    </lineage>
</organism>
<comment type="caution">
    <text evidence="8">The sequence shown here is derived from an EMBL/GenBank/DDBJ whole genome shotgun (WGS) entry which is preliminary data.</text>
</comment>
<evidence type="ECO:0008006" key="10">
    <source>
        <dbReference type="Google" id="ProtNLM"/>
    </source>
</evidence>
<dbReference type="AlphaFoldDB" id="A0A1Q4I1Z5"/>
<dbReference type="RefSeq" id="WP_073869864.1">
    <property type="nucleotide sequence ID" value="NZ_MPNT01000001.1"/>
</dbReference>
<dbReference type="Proteomes" id="UP000186438">
    <property type="component" value="Unassembled WGS sequence"/>
</dbReference>
<keyword evidence="9" id="KW-1185">Reference proteome</keyword>
<dbReference type="EMBL" id="MPNT01000001">
    <property type="protein sequence ID" value="OJZ75900.1"/>
    <property type="molecule type" value="Genomic_DNA"/>
</dbReference>
<name>A0A1Q4I1Z5_9MYCO</name>
<evidence type="ECO:0000256" key="5">
    <source>
        <dbReference type="ARBA" id="ARBA00022989"/>
    </source>
</evidence>
<dbReference type="InterPro" id="IPR008693">
    <property type="entry name" value="MmpS"/>
</dbReference>
<keyword evidence="4 7" id="KW-0812">Transmembrane</keyword>
<comment type="subcellular location">
    <subcellularLocation>
        <location evidence="1">Cell membrane</location>
    </subcellularLocation>
</comment>
<dbReference type="OrthoDB" id="3398257at2"/>
<sequence length="147" mass="15937">MRAVLRILDRGWISLVLIVSMTVSGFAMYKMHGIFGSHTANSASSQSNADDIVEFNPKHVLYEISGPPATTGSVSFLDADDQPHREDFTRLPWTHLVTTTLPTIFANVVAQGDADNISCQITVNGQVRDQNSVTGQDAQAFCLVKAA</sequence>
<dbReference type="InterPro" id="IPR038468">
    <property type="entry name" value="MmpS_C"/>
</dbReference>